<dbReference type="InterPro" id="IPR009011">
    <property type="entry name" value="Man6P_isomerase_rcpt-bd_dom_sf"/>
</dbReference>
<keyword evidence="1" id="KW-0812">Transmembrane</keyword>
<keyword evidence="1" id="KW-0472">Membrane</keyword>
<gene>
    <name evidence="3" type="ORF">GBAR_LOCUS4381</name>
</gene>
<dbReference type="Gene3D" id="2.70.130.10">
    <property type="entry name" value="Mannose-6-phosphate receptor binding domain"/>
    <property type="match status" value="1"/>
</dbReference>
<keyword evidence="2" id="KW-0732">Signal</keyword>
<evidence type="ECO:0000313" key="4">
    <source>
        <dbReference type="Proteomes" id="UP001174909"/>
    </source>
</evidence>
<keyword evidence="1" id="KW-1133">Transmembrane helix</keyword>
<organism evidence="3 4">
    <name type="scientific">Geodia barretti</name>
    <name type="common">Barrett's horny sponge</name>
    <dbReference type="NCBI Taxonomy" id="519541"/>
    <lineage>
        <taxon>Eukaryota</taxon>
        <taxon>Metazoa</taxon>
        <taxon>Porifera</taxon>
        <taxon>Demospongiae</taxon>
        <taxon>Heteroscleromorpha</taxon>
        <taxon>Tetractinellida</taxon>
        <taxon>Astrophorina</taxon>
        <taxon>Geodiidae</taxon>
        <taxon>Geodia</taxon>
    </lineage>
</organism>
<reference evidence="3" key="1">
    <citation type="submission" date="2023-03" db="EMBL/GenBank/DDBJ databases">
        <authorList>
            <person name="Steffen K."/>
            <person name="Cardenas P."/>
        </authorList>
    </citation>
    <scope>NUCLEOTIDE SEQUENCE</scope>
</reference>
<dbReference type="Proteomes" id="UP001174909">
    <property type="component" value="Unassembled WGS sequence"/>
</dbReference>
<protein>
    <recommendedName>
        <fullName evidence="5">Membrane glycoprotein UL119</fullName>
    </recommendedName>
</protein>
<proteinExistence type="predicted"/>
<evidence type="ECO:0000256" key="1">
    <source>
        <dbReference type="SAM" id="Phobius"/>
    </source>
</evidence>
<feature type="signal peptide" evidence="2">
    <location>
        <begin position="1"/>
        <end position="22"/>
    </location>
</feature>
<comment type="caution">
    <text evidence="3">The sequence shown here is derived from an EMBL/GenBank/DDBJ whole genome shotgun (WGS) entry which is preliminary data.</text>
</comment>
<evidence type="ECO:0000313" key="3">
    <source>
        <dbReference type="EMBL" id="CAI8005746.1"/>
    </source>
</evidence>
<accession>A0AA35R7W2</accession>
<dbReference type="AlphaFoldDB" id="A0AA35R7W2"/>
<evidence type="ECO:0000256" key="2">
    <source>
        <dbReference type="SAM" id="SignalP"/>
    </source>
</evidence>
<evidence type="ECO:0008006" key="5">
    <source>
        <dbReference type="Google" id="ProtNLM"/>
    </source>
</evidence>
<feature type="transmembrane region" description="Helical" evidence="1">
    <location>
        <begin position="183"/>
        <end position="211"/>
    </location>
</feature>
<keyword evidence="4" id="KW-1185">Reference proteome</keyword>
<dbReference type="PROSITE" id="PS51257">
    <property type="entry name" value="PROKAR_LIPOPROTEIN"/>
    <property type="match status" value="1"/>
</dbReference>
<dbReference type="EMBL" id="CASHTH010000633">
    <property type="protein sequence ID" value="CAI8005746.1"/>
    <property type="molecule type" value="Genomic_DNA"/>
</dbReference>
<feature type="chain" id="PRO_5041430230" description="Membrane glycoprotein UL119" evidence="2">
    <location>
        <begin position="23"/>
        <end position="232"/>
    </location>
</feature>
<sequence length="232" mass="26476">MSFRDWFLVAVMTAWTYSCARGSTCSVSRNHPCECKTQQHEVDLTYFENQNRLSTSSDGVFFQFSPCYTFQCSGNDKQFMICAYDNKTGDYFGLGRVVTTDDKWSINSVSPLNFTIHYYDGDEINSTTYLISTVNVAYRENVFGYEFTFVKLVHSGSATVEYEFQLLTSHVAWKKEPPDQTPLIAVAVVGSWVFLVLLLSVVILVVVVVAVRPYKRRIRNEQQYQPLPNPPA</sequence>
<name>A0AA35R7W2_GEOBA</name>